<dbReference type="EMBL" id="PYLP01000001">
    <property type="protein sequence ID" value="PST42050.1"/>
    <property type="molecule type" value="Genomic_DNA"/>
</dbReference>
<dbReference type="InterPro" id="IPR023214">
    <property type="entry name" value="HAD_sf"/>
</dbReference>
<dbReference type="GeneID" id="77469565"/>
<evidence type="ECO:0000313" key="1">
    <source>
        <dbReference type="EMBL" id="PST42050.1"/>
    </source>
</evidence>
<protein>
    <submittedName>
        <fullName evidence="1">Hydrolase</fullName>
    </submittedName>
</protein>
<dbReference type="PANTHER" id="PTHR10000:SF8">
    <property type="entry name" value="HAD SUPERFAMILY HYDROLASE-LIKE, TYPE 3"/>
    <property type="match status" value="1"/>
</dbReference>
<dbReference type="Proteomes" id="UP000241201">
    <property type="component" value="Unassembled WGS sequence"/>
</dbReference>
<dbReference type="InterPro" id="IPR036412">
    <property type="entry name" value="HAD-like_sf"/>
</dbReference>
<reference evidence="2" key="1">
    <citation type="submission" date="2018-03" db="EMBL/GenBank/DDBJ databases">
        <title>Lachnoclostridium SNUG30370 gen.nov., sp.nov., isolated from human faeces.</title>
        <authorList>
            <person name="Seo B."/>
            <person name="Jeon K."/>
            <person name="Ko G."/>
        </authorList>
    </citation>
    <scope>NUCLEOTIDE SEQUENCE [LARGE SCALE GENOMIC DNA]</scope>
    <source>
        <strain evidence="2">SNUG30370</strain>
    </source>
</reference>
<proteinExistence type="predicted"/>
<evidence type="ECO:0000313" key="2">
    <source>
        <dbReference type="Proteomes" id="UP000241201"/>
    </source>
</evidence>
<dbReference type="GO" id="GO:0016791">
    <property type="term" value="F:phosphatase activity"/>
    <property type="evidence" value="ECO:0007669"/>
    <property type="project" value="TreeGrafter"/>
</dbReference>
<dbReference type="PANTHER" id="PTHR10000">
    <property type="entry name" value="PHOSPHOSERINE PHOSPHATASE"/>
    <property type="match status" value="1"/>
</dbReference>
<sequence>MKALASDIDGTLVFNQQIKKQDREAIEKYQKEHLFGVCSGRPRCALFDLKQLKLDFYILSSGAVILDKDLNIIQDFPMKKEIVQQIFNEYHQHAQIILQTGNADVFYATLKEDYNPKLKVISSFKEVEHEIIYGISLIFKDDKTTKKVCFEINQKYHEVEGFQNRNSVDIVRKGCSKGTGIKIIKDHYQLEKMAGIGDSYNDLPMLKVVDTAFTFKTSPQEIQKQVHYCVNDIAETIALLEVEK</sequence>
<dbReference type="GO" id="GO:0005829">
    <property type="term" value="C:cytosol"/>
    <property type="evidence" value="ECO:0007669"/>
    <property type="project" value="TreeGrafter"/>
</dbReference>
<dbReference type="NCBIfam" id="TIGR01484">
    <property type="entry name" value="HAD-SF-IIB"/>
    <property type="match status" value="1"/>
</dbReference>
<dbReference type="AlphaFoldDB" id="A0A2T3G3C1"/>
<name>A0A2T3G3C1_9FIRM</name>
<organism evidence="1 2">
    <name type="scientific">Faecalibacillus faecis</name>
    <dbReference type="NCBI Taxonomy" id="1982628"/>
    <lineage>
        <taxon>Bacteria</taxon>
        <taxon>Bacillati</taxon>
        <taxon>Bacillota</taxon>
        <taxon>Erysipelotrichia</taxon>
        <taxon>Erysipelotrichales</taxon>
        <taxon>Coprobacillaceae</taxon>
        <taxon>Faecalibacillus</taxon>
    </lineage>
</organism>
<dbReference type="RefSeq" id="WP_106986846.1">
    <property type="nucleotide sequence ID" value="NZ_PYLP01000001.1"/>
</dbReference>
<dbReference type="Pfam" id="PF08282">
    <property type="entry name" value="Hydrolase_3"/>
    <property type="match status" value="1"/>
</dbReference>
<gene>
    <name evidence="1" type="ORF">C7U55_00410</name>
</gene>
<comment type="caution">
    <text evidence="1">The sequence shown here is derived from an EMBL/GenBank/DDBJ whole genome shotgun (WGS) entry which is preliminary data.</text>
</comment>
<keyword evidence="2" id="KW-1185">Reference proteome</keyword>
<dbReference type="InterPro" id="IPR006379">
    <property type="entry name" value="HAD-SF_hydro_IIB"/>
</dbReference>
<accession>A0A2T3G3C1</accession>
<dbReference type="Gene3D" id="3.40.50.1000">
    <property type="entry name" value="HAD superfamily/HAD-like"/>
    <property type="match status" value="1"/>
</dbReference>
<dbReference type="Gene3D" id="3.30.1240.10">
    <property type="match status" value="1"/>
</dbReference>
<dbReference type="GO" id="GO:0000287">
    <property type="term" value="F:magnesium ion binding"/>
    <property type="evidence" value="ECO:0007669"/>
    <property type="project" value="TreeGrafter"/>
</dbReference>
<dbReference type="SUPFAM" id="SSF56784">
    <property type="entry name" value="HAD-like"/>
    <property type="match status" value="1"/>
</dbReference>
<keyword evidence="1" id="KW-0378">Hydrolase</keyword>